<dbReference type="PANTHER" id="PTHR48011">
    <property type="entry name" value="CCR4-NOT TRANSCRIPTIONAL COMPLEX SUBUNIT CAF120-RELATED"/>
    <property type="match status" value="1"/>
</dbReference>
<dbReference type="EMBL" id="KZ613950">
    <property type="protein sequence ID" value="PMD36693.1"/>
    <property type="molecule type" value="Genomic_DNA"/>
</dbReference>
<evidence type="ECO:0000259" key="1">
    <source>
        <dbReference type="PROSITE" id="PS50011"/>
    </source>
</evidence>
<reference evidence="2 3" key="1">
    <citation type="submission" date="2016-04" db="EMBL/GenBank/DDBJ databases">
        <title>A degradative enzymes factory behind the ericoid mycorrhizal symbiosis.</title>
        <authorList>
            <consortium name="DOE Joint Genome Institute"/>
            <person name="Martino E."/>
            <person name="Morin E."/>
            <person name="Grelet G."/>
            <person name="Kuo A."/>
            <person name="Kohler A."/>
            <person name="Daghino S."/>
            <person name="Barry K."/>
            <person name="Choi C."/>
            <person name="Cichocki N."/>
            <person name="Clum A."/>
            <person name="Copeland A."/>
            <person name="Hainaut M."/>
            <person name="Haridas S."/>
            <person name="Labutti K."/>
            <person name="Lindquist E."/>
            <person name="Lipzen A."/>
            <person name="Khouja H.-R."/>
            <person name="Murat C."/>
            <person name="Ohm R."/>
            <person name="Olson A."/>
            <person name="Spatafora J."/>
            <person name="Veneault-Fourrey C."/>
            <person name="Henrissat B."/>
            <person name="Grigoriev I."/>
            <person name="Martin F."/>
            <person name="Perotto S."/>
        </authorList>
    </citation>
    <scope>NUCLEOTIDE SEQUENCE [LARGE SCALE GENOMIC DNA]</scope>
    <source>
        <strain evidence="2 3">F</strain>
    </source>
</reference>
<dbReference type="GO" id="GO:0005524">
    <property type="term" value="F:ATP binding"/>
    <property type="evidence" value="ECO:0007669"/>
    <property type="project" value="InterPro"/>
</dbReference>
<dbReference type="PROSITE" id="PS00108">
    <property type="entry name" value="PROTEIN_KINASE_ST"/>
    <property type="match status" value="1"/>
</dbReference>
<dbReference type="GO" id="GO:0004672">
    <property type="term" value="F:protein kinase activity"/>
    <property type="evidence" value="ECO:0007669"/>
    <property type="project" value="InterPro"/>
</dbReference>
<keyword evidence="2" id="KW-0418">Kinase</keyword>
<dbReference type="PROSITE" id="PS50011">
    <property type="entry name" value="PROTEIN_KINASE_DOM"/>
    <property type="match status" value="1"/>
</dbReference>
<gene>
    <name evidence="2" type="ORF">L207DRAFT_586392</name>
</gene>
<feature type="domain" description="Protein kinase" evidence="1">
    <location>
        <begin position="1"/>
        <end position="319"/>
    </location>
</feature>
<dbReference type="InterPro" id="IPR052751">
    <property type="entry name" value="Plant_MAPKKK"/>
</dbReference>
<sequence>MPPGEPVQIEIVKDPKIVGESGRHYLIEQILQQKGNSPHRVSLASAGNEKFVLKDVPSAQFDYIRGIYRSLCNNPYLRLSEDEVPGWSMFVYRYLPDHLLSFALQDLPVLVSKRILRDTLRGLAALHERNIVHTDVKANNILVDWDKGDHGISIKQVKLADIEDAIRVDPDSDIVGIQVGNLMWRSPESHTQARVNKPSDIFSFGIVCIYVMTRRIIFKVEEEELEEGAVEPLAVILERQISYFADEEGLNAFLKYLGDSPWCHVLEVLRDGFNKTNPRKPVTLWKGIDEDFRDLITGLTKFDPAQRLTANEALRHRWFEDVE</sequence>
<keyword evidence="2" id="KW-0808">Transferase</keyword>
<accession>A0A2J6RDX2</accession>
<dbReference type="InterPro" id="IPR011009">
    <property type="entry name" value="Kinase-like_dom_sf"/>
</dbReference>
<dbReference type="Pfam" id="PF00069">
    <property type="entry name" value="Pkinase"/>
    <property type="match status" value="1"/>
</dbReference>
<dbReference type="GO" id="GO:0007165">
    <property type="term" value="P:signal transduction"/>
    <property type="evidence" value="ECO:0007669"/>
    <property type="project" value="TreeGrafter"/>
</dbReference>
<dbReference type="AlphaFoldDB" id="A0A2J6RDX2"/>
<dbReference type="SUPFAM" id="SSF56112">
    <property type="entry name" value="Protein kinase-like (PK-like)"/>
    <property type="match status" value="1"/>
</dbReference>
<dbReference type="InterPro" id="IPR000719">
    <property type="entry name" value="Prot_kinase_dom"/>
</dbReference>
<dbReference type="Proteomes" id="UP000235786">
    <property type="component" value="Unassembled WGS sequence"/>
</dbReference>
<dbReference type="PANTHER" id="PTHR48011:SF84">
    <property type="entry name" value="KINASE, PUTATIVE-RELATED"/>
    <property type="match status" value="1"/>
</dbReference>
<dbReference type="InterPro" id="IPR008271">
    <property type="entry name" value="Ser/Thr_kinase_AS"/>
</dbReference>
<dbReference type="SMART" id="SM00220">
    <property type="entry name" value="S_TKc"/>
    <property type="match status" value="1"/>
</dbReference>
<organism evidence="2 3">
    <name type="scientific">Hyaloscypha variabilis (strain UAMH 11265 / GT02V1 / F)</name>
    <name type="common">Meliniomyces variabilis</name>
    <dbReference type="NCBI Taxonomy" id="1149755"/>
    <lineage>
        <taxon>Eukaryota</taxon>
        <taxon>Fungi</taxon>
        <taxon>Dikarya</taxon>
        <taxon>Ascomycota</taxon>
        <taxon>Pezizomycotina</taxon>
        <taxon>Leotiomycetes</taxon>
        <taxon>Helotiales</taxon>
        <taxon>Hyaloscyphaceae</taxon>
        <taxon>Hyaloscypha</taxon>
        <taxon>Hyaloscypha variabilis</taxon>
    </lineage>
</organism>
<name>A0A2J6RDX2_HYAVF</name>
<dbReference type="STRING" id="1149755.A0A2J6RDX2"/>
<evidence type="ECO:0000313" key="2">
    <source>
        <dbReference type="EMBL" id="PMD36693.1"/>
    </source>
</evidence>
<proteinExistence type="predicted"/>
<evidence type="ECO:0000313" key="3">
    <source>
        <dbReference type="Proteomes" id="UP000235786"/>
    </source>
</evidence>
<dbReference type="OrthoDB" id="4062651at2759"/>
<protein>
    <submittedName>
        <fullName evidence="2">Kinase-like protein</fullName>
    </submittedName>
</protein>
<dbReference type="Gene3D" id="1.10.510.10">
    <property type="entry name" value="Transferase(Phosphotransferase) domain 1"/>
    <property type="match status" value="1"/>
</dbReference>
<keyword evidence="3" id="KW-1185">Reference proteome</keyword>